<dbReference type="EMBL" id="JADFTS010000009">
    <property type="protein sequence ID" value="KAF9590423.1"/>
    <property type="molecule type" value="Genomic_DNA"/>
</dbReference>
<name>A0A835LCI2_9MAGN</name>
<dbReference type="OrthoDB" id="5391403at2759"/>
<feature type="domain" description="Rab3GAP catalytic subunit conserved" evidence="2">
    <location>
        <begin position="353"/>
        <end position="517"/>
    </location>
</feature>
<evidence type="ECO:0000256" key="1">
    <source>
        <dbReference type="SAM" id="MobiDB-lite"/>
    </source>
</evidence>
<sequence length="670" mass="74197">METTSRRFSLSKAKTAFHSAAAKAEKVLTDIKTSSSSSSFSSPINNNNNKPETEDLLHSPSESLGRTHDWQERLRNIRRSKKQEEEEEKNFNLISDFLDFDLHTVSQLKGSEREFFPGIEEDLNASNMDTIPSTTIIKQLATAIQSAKKSNSMKDLLASSRSSSPVRERAGLSFSAMKSLVLREKEDKSTSDFRDDDELLLLSQSLFDPEGPFPRRKNVSGSVMTSLPREIGGAPPDSFVVRLSEIIGSLKTLRKMALFWCRVVTELRRLWSDGQPVPHVPLDESPDLNTCLLHQQLQVINCCISRKTRRSMASDSLQSIMREAGPCTEAAVVSPGSSSALYARVSTGDLVLRLGAHQPSGNLTMLETGEPVYTPVTQEGPILTEDLIKEAEEFVLRTGSCGAGCSQLLSDMQAFKAANPGCILEDFVRWHSPPDWSRSDPKDEAQDSCNLQDSTSNIGQLSSRMQKEGGPGYGIALGKGGNLWRELWETAKPLAAADQTPLFDEDMAVEGVMNFLEEITPFELFQQCFVSLLGSGFVIAEGMLSPNSDLSKLFYECKDYIIGACHGGSWSDNIDDLCQVYETIETIVVYPEDCLKIINQSEETTAIEEPKRRFKKLSLNFGVKDRQFLRKPAIFSRKPPKPTSTASAQLFGIAKANQLWSLPGSEEVMN</sequence>
<dbReference type="PANTHER" id="PTHR21422">
    <property type="entry name" value="RAB3 GTPASE-ACTIVATING PROTEIN CATALYTIC SUBUNIT"/>
    <property type="match status" value="1"/>
</dbReference>
<reference evidence="3 4" key="1">
    <citation type="submission" date="2020-10" db="EMBL/GenBank/DDBJ databases">
        <title>The Coptis chinensis genome and diversification of protoberbering-type alkaloids.</title>
        <authorList>
            <person name="Wang B."/>
            <person name="Shu S."/>
            <person name="Song C."/>
            <person name="Liu Y."/>
        </authorList>
    </citation>
    <scope>NUCLEOTIDE SEQUENCE [LARGE SCALE GENOMIC DNA]</scope>
    <source>
        <strain evidence="3">HL-2020</strain>
        <tissue evidence="3">Leaf</tissue>
    </source>
</reference>
<organism evidence="3 4">
    <name type="scientific">Coptis chinensis</name>
    <dbReference type="NCBI Taxonomy" id="261450"/>
    <lineage>
        <taxon>Eukaryota</taxon>
        <taxon>Viridiplantae</taxon>
        <taxon>Streptophyta</taxon>
        <taxon>Embryophyta</taxon>
        <taxon>Tracheophyta</taxon>
        <taxon>Spermatophyta</taxon>
        <taxon>Magnoliopsida</taxon>
        <taxon>Ranunculales</taxon>
        <taxon>Ranunculaceae</taxon>
        <taxon>Coptidoideae</taxon>
        <taxon>Coptis</taxon>
    </lineage>
</organism>
<evidence type="ECO:0000313" key="4">
    <source>
        <dbReference type="Proteomes" id="UP000631114"/>
    </source>
</evidence>
<keyword evidence="4" id="KW-1185">Reference proteome</keyword>
<evidence type="ECO:0000313" key="3">
    <source>
        <dbReference type="EMBL" id="KAF9590423.1"/>
    </source>
</evidence>
<dbReference type="AlphaFoldDB" id="A0A835LCI2"/>
<gene>
    <name evidence="3" type="ORF">IFM89_035258</name>
</gene>
<comment type="caution">
    <text evidence="3">The sequence shown here is derived from an EMBL/GenBank/DDBJ whole genome shotgun (WGS) entry which is preliminary data.</text>
</comment>
<feature type="region of interest" description="Disordered" evidence="1">
    <location>
        <begin position="434"/>
        <end position="453"/>
    </location>
</feature>
<proteinExistence type="predicted"/>
<feature type="region of interest" description="Disordered" evidence="1">
    <location>
        <begin position="32"/>
        <end position="68"/>
    </location>
</feature>
<feature type="compositionally biased region" description="Low complexity" evidence="1">
    <location>
        <begin position="34"/>
        <end position="49"/>
    </location>
</feature>
<accession>A0A835LCI2</accession>
<dbReference type="Pfam" id="PF13890">
    <property type="entry name" value="Rab3-GTPase_cat"/>
    <property type="match status" value="1"/>
</dbReference>
<protein>
    <recommendedName>
        <fullName evidence="2">Rab3GAP catalytic subunit conserved domain-containing protein</fullName>
    </recommendedName>
</protein>
<dbReference type="InterPro" id="IPR026147">
    <property type="entry name" value="Rab3GAP1_conserved"/>
</dbReference>
<dbReference type="InterPro" id="IPR045700">
    <property type="entry name" value="Rab3GAP1"/>
</dbReference>
<dbReference type="GO" id="GO:0005096">
    <property type="term" value="F:GTPase activator activity"/>
    <property type="evidence" value="ECO:0007669"/>
    <property type="project" value="InterPro"/>
</dbReference>
<dbReference type="Proteomes" id="UP000631114">
    <property type="component" value="Unassembled WGS sequence"/>
</dbReference>
<dbReference type="PANTHER" id="PTHR21422:SF10">
    <property type="entry name" value="RAB3 GTPASE-ACTIVATING PROTEIN CATALYTIC SUBUNIT"/>
    <property type="match status" value="1"/>
</dbReference>
<evidence type="ECO:0000259" key="2">
    <source>
        <dbReference type="Pfam" id="PF13890"/>
    </source>
</evidence>